<dbReference type="EMBL" id="LWCR01000022">
    <property type="protein sequence ID" value="OAN28457.1"/>
    <property type="molecule type" value="Genomic_DNA"/>
</dbReference>
<organism evidence="2 3">
    <name type="scientific">Pseudomonas oryzihabitans</name>
    <dbReference type="NCBI Taxonomy" id="47885"/>
    <lineage>
        <taxon>Bacteria</taxon>
        <taxon>Pseudomonadati</taxon>
        <taxon>Pseudomonadota</taxon>
        <taxon>Gammaproteobacteria</taxon>
        <taxon>Pseudomonadales</taxon>
        <taxon>Pseudomonadaceae</taxon>
        <taxon>Pseudomonas</taxon>
    </lineage>
</organism>
<evidence type="ECO:0000313" key="2">
    <source>
        <dbReference type="EMBL" id="OAN28457.1"/>
    </source>
</evidence>
<protein>
    <submittedName>
        <fullName evidence="2">Chromate resistance protein</fullName>
    </submittedName>
</protein>
<name>A0A178LDE3_9PSED</name>
<dbReference type="RefSeq" id="WP_064308208.1">
    <property type="nucleotide sequence ID" value="NZ_LWCR01000022.1"/>
</dbReference>
<gene>
    <name evidence="2" type="ORF">A4V15_20640</name>
</gene>
<dbReference type="Pfam" id="PF09828">
    <property type="entry name" value="ChrB_C"/>
    <property type="match status" value="1"/>
</dbReference>
<comment type="caution">
    <text evidence="2">The sequence shown here is derived from an EMBL/GenBank/DDBJ whole genome shotgun (WGS) entry which is preliminary data.</text>
</comment>
<reference evidence="2 3" key="1">
    <citation type="submission" date="2016-04" db="EMBL/GenBank/DDBJ databases">
        <title>Draft Genome Sequences of Staphylococcus capitis Strain H36, S. capitis Strain H65, S. cohnii Strain H62, S. hominis Strain H69, Mycobacterium iranicum Strain H39, Plantibacter sp. Strain H53, Pseudomonas oryzihabitans Strain H72, and Microbacterium sp. Strain H83, isolated from residential settings.</title>
        <authorList>
            <person name="Lymperopoulou D."/>
            <person name="Adams R.I."/>
            <person name="Lindow S."/>
            <person name="Coil D.A."/>
            <person name="Jospin G."/>
            <person name="Eisen J.A."/>
        </authorList>
    </citation>
    <scope>NUCLEOTIDE SEQUENCE [LARGE SCALE GENOMIC DNA]</scope>
    <source>
        <strain evidence="2 3">H72</strain>
    </source>
</reference>
<evidence type="ECO:0000313" key="3">
    <source>
        <dbReference type="Proteomes" id="UP000078356"/>
    </source>
</evidence>
<dbReference type="AlphaFoldDB" id="A0A178LDE3"/>
<dbReference type="InterPro" id="IPR018634">
    <property type="entry name" value="ChrB_C"/>
</dbReference>
<proteinExistence type="predicted"/>
<evidence type="ECO:0000259" key="1">
    <source>
        <dbReference type="Pfam" id="PF09828"/>
    </source>
</evidence>
<dbReference type="Proteomes" id="UP000078356">
    <property type="component" value="Unassembled WGS sequence"/>
</dbReference>
<feature type="domain" description="ChrB C-terminal" evidence="1">
    <location>
        <begin position="177"/>
        <end position="304"/>
    </location>
</feature>
<sequence length="312" mass="33782">MKWLVLVLSLPTENATARQRAWRSLKASGSAVLRDGVYLMPARDDCQAMLDGLASDVSDAGGAAYVLRVEEPELSDFKGLFERGENYALLLAEIARARAALTGDTVQDVLKQARKLRKAFATLAAIDFFPGEAQQQTDQAMQELELACARVLSPDEPHDSEGLITQLRIADYQGRVWATRQRPWVDRLASAWLIRRFVDPEAKVLWLASPAECPTEALGFDFDGAAFTHVGSRVTFEVLAASFGLTQPAISRLGVLVHYLDVGGIQPAEAVGIESVLAGLRATLLDDDQLLAAASALFDGLLASFNNEGPSP</sequence>
<accession>A0A178LDE3</accession>
<dbReference type="OrthoDB" id="6605953at2"/>